<gene>
    <name evidence="3" type="ORF">FH972_014751</name>
</gene>
<dbReference type="EMBL" id="CM017326">
    <property type="protein sequence ID" value="KAE8076079.1"/>
    <property type="molecule type" value="Genomic_DNA"/>
</dbReference>
<proteinExistence type="predicted"/>
<sequence length="732" mass="82329">MRTKNWLIKRVFSFREKWREMMKCICSGEQLRVDEMVHSSDSLATRDYSASGYSSRAGEKETKVDNSNIEEAESSLRESGYLNYEEARALLGRLEYQKGNTEAALHVFEGIDIVAVTPKMKVSISRRCEHNRRHSQSDASPPMSMHAVSLLLEAIFLKAKSLQGLGRFGEAARSCKVILDTVESALPEGLTENFASDCKLQETLMKAVELLPELWKLAGAPQEAILSYRRALLYHWNLDIETTARIEKDFAVFLLYSGCDANPPHLRSQMEGSFVPRNNIEEAVLLLLILLKKYVLKRVGWDPSIIDHLSFALSISGGLRALAHQVEELVPRIMDRKERYCTLALCYYAEGEDQVALNLLRNFLHNRENHDSSILELLLASKLCGENLACIEEGIDYACKALSELHGKCNQVAGVANFLLGVLQSAKSRLVASDSERILKQSDALEALETAERTMRERDPHIVFHLCLEYAEQRKLDIALHYAKQLLKLEAGSSVKGYILLARILSAQKRFIDAETVINAALDQTGKWDQGELLRTKAKLQIAQGRLKNAVETYTHLLAVLQVRTKTFSGRKKLLKNRRNHDRSLEMETWHDLANVYTSLSQWRDAEVCLSKSQAINPYSASRWHATGLLYEAKGLHQEALKAFRKALDVEPNHVPSLISTACVLRDLGGKSLPIVRSLLTDALRLDKTNPSAWYNLGLLYKADVGATELEAAECFEAAAVLEESSPVEPYR</sequence>
<protein>
    <submittedName>
        <fullName evidence="3">Uncharacterized protein</fullName>
    </submittedName>
</protein>
<feature type="repeat" description="TPR" evidence="1">
    <location>
        <begin position="621"/>
        <end position="654"/>
    </location>
</feature>
<accession>A0A5N6RDD0</accession>
<dbReference type="Proteomes" id="UP000327013">
    <property type="component" value="Chromosome 6"/>
</dbReference>
<dbReference type="AlphaFoldDB" id="A0A5N6RDD0"/>
<dbReference type="PROSITE" id="PS50293">
    <property type="entry name" value="TPR_REGION"/>
    <property type="match status" value="1"/>
</dbReference>
<evidence type="ECO:0000313" key="3">
    <source>
        <dbReference type="EMBL" id="KAE8076078.1"/>
    </source>
</evidence>
<keyword evidence="4" id="KW-1185">Reference proteome</keyword>
<name>A0A5N6RDD0_9ROSI</name>
<dbReference type="InterPro" id="IPR011990">
    <property type="entry name" value="TPR-like_helical_dom_sf"/>
</dbReference>
<keyword evidence="1" id="KW-0802">TPR repeat</keyword>
<organism evidence="3 4">
    <name type="scientific">Carpinus fangiana</name>
    <dbReference type="NCBI Taxonomy" id="176857"/>
    <lineage>
        <taxon>Eukaryota</taxon>
        <taxon>Viridiplantae</taxon>
        <taxon>Streptophyta</taxon>
        <taxon>Embryophyta</taxon>
        <taxon>Tracheophyta</taxon>
        <taxon>Spermatophyta</taxon>
        <taxon>Magnoliopsida</taxon>
        <taxon>eudicotyledons</taxon>
        <taxon>Gunneridae</taxon>
        <taxon>Pentapetalae</taxon>
        <taxon>rosids</taxon>
        <taxon>fabids</taxon>
        <taxon>Fagales</taxon>
        <taxon>Betulaceae</taxon>
        <taxon>Carpinus</taxon>
    </lineage>
</organism>
<dbReference type="PROSITE" id="PS50005">
    <property type="entry name" value="TPR"/>
    <property type="match status" value="1"/>
</dbReference>
<feature type="region of interest" description="Disordered" evidence="2">
    <location>
        <begin position="48"/>
        <end position="70"/>
    </location>
</feature>
<dbReference type="InterPro" id="IPR043376">
    <property type="entry name" value="NPG1-like"/>
</dbReference>
<dbReference type="SUPFAM" id="SSF48452">
    <property type="entry name" value="TPR-like"/>
    <property type="match status" value="2"/>
</dbReference>
<dbReference type="PANTHER" id="PTHR44102:SF1">
    <property type="entry name" value="OS10G0471400 PROTEIN"/>
    <property type="match status" value="1"/>
</dbReference>
<evidence type="ECO:0000256" key="2">
    <source>
        <dbReference type="SAM" id="MobiDB-lite"/>
    </source>
</evidence>
<evidence type="ECO:0000313" key="4">
    <source>
        <dbReference type="Proteomes" id="UP000327013"/>
    </source>
</evidence>
<dbReference type="Pfam" id="PF13181">
    <property type="entry name" value="TPR_8"/>
    <property type="match status" value="1"/>
</dbReference>
<dbReference type="Gene3D" id="1.25.40.10">
    <property type="entry name" value="Tetratricopeptide repeat domain"/>
    <property type="match status" value="2"/>
</dbReference>
<dbReference type="SMART" id="SM00028">
    <property type="entry name" value="TPR"/>
    <property type="match status" value="4"/>
</dbReference>
<reference evidence="3 4" key="1">
    <citation type="submission" date="2019-06" db="EMBL/GenBank/DDBJ databases">
        <title>A chromosomal-level reference genome of Carpinus fangiana (Coryloideae, Betulaceae).</title>
        <authorList>
            <person name="Yang X."/>
            <person name="Wang Z."/>
            <person name="Zhang L."/>
            <person name="Hao G."/>
            <person name="Liu J."/>
            <person name="Yang Y."/>
        </authorList>
    </citation>
    <scope>NUCLEOTIDE SEQUENCE [LARGE SCALE GENOMIC DNA]</scope>
    <source>
        <strain evidence="3">Cfa_2016G</strain>
        <tissue evidence="3">Leaf</tissue>
    </source>
</reference>
<evidence type="ECO:0000256" key="1">
    <source>
        <dbReference type="PROSITE-ProRule" id="PRU00339"/>
    </source>
</evidence>
<dbReference type="InterPro" id="IPR019734">
    <property type="entry name" value="TPR_rpt"/>
</dbReference>
<dbReference type="EMBL" id="CM017326">
    <property type="protein sequence ID" value="KAE8076078.1"/>
    <property type="molecule type" value="Genomic_DNA"/>
</dbReference>
<dbReference type="PANTHER" id="PTHR44102">
    <property type="entry name" value="PROTEIN NPG1"/>
    <property type="match status" value="1"/>
</dbReference>
<dbReference type="OrthoDB" id="29013at2759"/>